<feature type="domain" description="Tsi6" evidence="1">
    <location>
        <begin position="7"/>
        <end position="85"/>
    </location>
</feature>
<organism evidence="2 3">
    <name type="scientific">Rhodanobacter soli</name>
    <dbReference type="NCBI Taxonomy" id="590609"/>
    <lineage>
        <taxon>Bacteria</taxon>
        <taxon>Pseudomonadati</taxon>
        <taxon>Pseudomonadota</taxon>
        <taxon>Gammaproteobacteria</taxon>
        <taxon>Lysobacterales</taxon>
        <taxon>Rhodanobacteraceae</taxon>
        <taxon>Rhodanobacter</taxon>
    </lineage>
</organism>
<dbReference type="InterPro" id="IPR040818">
    <property type="entry name" value="Tsi6"/>
</dbReference>
<dbReference type="Proteomes" id="UP001549251">
    <property type="component" value="Unassembled WGS sequence"/>
</dbReference>
<proteinExistence type="predicted"/>
<accession>A0ABV2Q032</accession>
<dbReference type="Pfam" id="PF18660">
    <property type="entry name" value="Tsi6"/>
    <property type="match status" value="1"/>
</dbReference>
<dbReference type="RefSeq" id="WP_354552033.1">
    <property type="nucleotide sequence ID" value="NZ_JBEPSD010000003.1"/>
</dbReference>
<evidence type="ECO:0000313" key="2">
    <source>
        <dbReference type="EMBL" id="MET4570656.1"/>
    </source>
</evidence>
<gene>
    <name evidence="2" type="ORF">ABIE04_003035</name>
</gene>
<protein>
    <recommendedName>
        <fullName evidence="1">Tsi6 domain-containing protein</fullName>
    </recommendedName>
</protein>
<comment type="caution">
    <text evidence="2">The sequence shown here is derived from an EMBL/GenBank/DDBJ whole genome shotgun (WGS) entry which is preliminary data.</text>
</comment>
<keyword evidence="3" id="KW-1185">Reference proteome</keyword>
<sequence length="91" mass="10367">MIDRDRALASIRKSLALLAIRAIQNPGHGVYIHADEQLTRMLMELGYSYLPTAPEREWVDIGLMAVKELDDMDSEFANALMKADYDFKHAK</sequence>
<evidence type="ECO:0000259" key="1">
    <source>
        <dbReference type="Pfam" id="PF18660"/>
    </source>
</evidence>
<reference evidence="2 3" key="1">
    <citation type="submission" date="2024-06" db="EMBL/GenBank/DDBJ databases">
        <title>Sorghum-associated microbial communities from plants grown in Nebraska, USA.</title>
        <authorList>
            <person name="Schachtman D."/>
        </authorList>
    </citation>
    <scope>NUCLEOTIDE SEQUENCE [LARGE SCALE GENOMIC DNA]</scope>
    <source>
        <strain evidence="2 3">1757</strain>
    </source>
</reference>
<evidence type="ECO:0000313" key="3">
    <source>
        <dbReference type="Proteomes" id="UP001549251"/>
    </source>
</evidence>
<name>A0ABV2Q032_9GAMM</name>
<dbReference type="EMBL" id="JBEPSD010000003">
    <property type="protein sequence ID" value="MET4570656.1"/>
    <property type="molecule type" value="Genomic_DNA"/>
</dbReference>